<evidence type="ECO:0000313" key="3">
    <source>
        <dbReference type="WBParaSite" id="SMUV_0000011601-mRNA-1"/>
    </source>
</evidence>
<evidence type="ECO:0000313" key="2">
    <source>
        <dbReference type="Proteomes" id="UP000046393"/>
    </source>
</evidence>
<dbReference type="AlphaFoldDB" id="A0A0N5A7U9"/>
<organism evidence="2 3">
    <name type="scientific">Syphacia muris</name>
    <dbReference type="NCBI Taxonomy" id="451379"/>
    <lineage>
        <taxon>Eukaryota</taxon>
        <taxon>Metazoa</taxon>
        <taxon>Ecdysozoa</taxon>
        <taxon>Nematoda</taxon>
        <taxon>Chromadorea</taxon>
        <taxon>Rhabditida</taxon>
        <taxon>Spirurina</taxon>
        <taxon>Oxyuridomorpha</taxon>
        <taxon>Oxyuroidea</taxon>
        <taxon>Oxyuridae</taxon>
        <taxon>Syphacia</taxon>
    </lineage>
</organism>
<proteinExistence type="predicted"/>
<feature type="domain" description="RYYR-CCHC" evidence="1">
    <location>
        <begin position="2"/>
        <end position="49"/>
    </location>
</feature>
<reference evidence="3" key="1">
    <citation type="submission" date="2017-02" db="UniProtKB">
        <authorList>
            <consortium name="WormBaseParasite"/>
        </authorList>
    </citation>
    <scope>IDENTIFICATION</scope>
</reference>
<evidence type="ECO:0000259" key="1">
    <source>
        <dbReference type="Pfam" id="PF23674"/>
    </source>
</evidence>
<dbReference type="STRING" id="451379.A0A0N5A7U9"/>
<dbReference type="InterPro" id="IPR057001">
    <property type="entry name" value="RYYR-CCHC"/>
</dbReference>
<name>A0A0N5A7U9_9BILA</name>
<dbReference type="Pfam" id="PF23674">
    <property type="entry name" value="RYYR-CCHC"/>
    <property type="match status" value="1"/>
</dbReference>
<accession>A0A0N5A7U9</accession>
<dbReference type="Proteomes" id="UP000046393">
    <property type="component" value="Unplaced"/>
</dbReference>
<dbReference type="WBParaSite" id="SMUV_0000011601-mRNA-1">
    <property type="protein sequence ID" value="SMUV_0000011601-mRNA-1"/>
    <property type="gene ID" value="SMUV_0000011601"/>
</dbReference>
<protein>
    <recommendedName>
        <fullName evidence="1">RYYR-CCHC domain-containing protein</fullName>
    </recommendedName>
</protein>
<keyword evidence="2" id="KW-1185">Reference proteome</keyword>
<sequence>MYYRCSKCDTLCNNDKKSGIVRGTVLRASLKTINGQIAGDAHPKHHPDCKPISAQTLKVQEIDKNCRVRVKEGILTPKQAWTMGRRMAMEQSGNEISGVDTIPFPDWKKLRRKYSELERGRRLVTERNEDMVYEDDEINVGSMESVPMESDNPDIIPGTFHSCSCKQYYEANLQIYENIVNCLEEMRTIREEIRQMYDDSRHFAVEEPLYQVIEE</sequence>